<dbReference type="Proteomes" id="UP001595912">
    <property type="component" value="Unassembled WGS sequence"/>
</dbReference>
<dbReference type="RefSeq" id="WP_380119506.1">
    <property type="nucleotide sequence ID" value="NZ_JBHSIU010000041.1"/>
</dbReference>
<evidence type="ECO:0008006" key="4">
    <source>
        <dbReference type="Google" id="ProtNLM"/>
    </source>
</evidence>
<sequence>MSPPSVVELIGCLAVQSEPVGVILVDLHPALLPQHVELLAEAVRFHQGHEPPVRVLDAGVTDDDLWPRWVLAAGRSGLGLQVRDGALSPVVGAPGPIVVVPDLARAGTAVARAAVAALGNDVVHVERYGFSRSWSPAGLWLASCARQDLAALSTHLLDRFPIRFDCRAAAAPGPVTWSPRGPRATVPPGTLDLILRAATGRPSARLDLALARMARAAAELRGGPVVQDEDVARAAALVGLAQPEIPRPTPVDGPEPAVPPAPAEPGDLGQPAPEHTLAPAFVDDDPAPFVEEPTGTTVSGPADVAPADPLRPEDDPEALPAPRSLHWMVPGRRQASRRDGVIIGHERGNDLEDLAIIPTLFAAARRRRWSAGGRAGGLRIARIDLRRHRRRHDSEHALVLVLDHTARRGWDCGPGLAPHLRWAYDRSSTVSLVEFGHADCVDELRPERYRARTIVDPRVVVSLTRAPGSASPLAAALRLASEELRGVMRRGWAPVRTARLVVVTDGRGNVPLEATAEGRVNGRVGRQGIDSAISVATEVAVLQRVDSFVVAPDAEQYPQLTHDLAAALGATLRIVSGSPR</sequence>
<name>A0ABV9W2M1_9ACTN</name>
<evidence type="ECO:0000313" key="3">
    <source>
        <dbReference type="Proteomes" id="UP001595912"/>
    </source>
</evidence>
<evidence type="ECO:0000313" key="2">
    <source>
        <dbReference type="EMBL" id="MFC5001913.1"/>
    </source>
</evidence>
<reference evidence="3" key="1">
    <citation type="journal article" date="2019" name="Int. J. Syst. Evol. Microbiol.">
        <title>The Global Catalogue of Microorganisms (GCM) 10K type strain sequencing project: providing services to taxonomists for standard genome sequencing and annotation.</title>
        <authorList>
            <consortium name="The Broad Institute Genomics Platform"/>
            <consortium name="The Broad Institute Genome Sequencing Center for Infectious Disease"/>
            <person name="Wu L."/>
            <person name="Ma J."/>
        </authorList>
    </citation>
    <scope>NUCLEOTIDE SEQUENCE [LARGE SCALE GENOMIC DNA]</scope>
    <source>
        <strain evidence="3">CGMCC 4.7152</strain>
    </source>
</reference>
<comment type="caution">
    <text evidence="2">The sequence shown here is derived from an EMBL/GenBank/DDBJ whole genome shotgun (WGS) entry which is preliminary data.</text>
</comment>
<evidence type="ECO:0000256" key="1">
    <source>
        <dbReference type="SAM" id="MobiDB-lite"/>
    </source>
</evidence>
<proteinExistence type="predicted"/>
<organism evidence="2 3">
    <name type="scientific">Dactylosporangium cerinum</name>
    <dbReference type="NCBI Taxonomy" id="1434730"/>
    <lineage>
        <taxon>Bacteria</taxon>
        <taxon>Bacillati</taxon>
        <taxon>Actinomycetota</taxon>
        <taxon>Actinomycetes</taxon>
        <taxon>Micromonosporales</taxon>
        <taxon>Micromonosporaceae</taxon>
        <taxon>Dactylosporangium</taxon>
    </lineage>
</organism>
<accession>A0ABV9W2M1</accession>
<feature type="compositionally biased region" description="Pro residues" evidence="1">
    <location>
        <begin position="245"/>
        <end position="263"/>
    </location>
</feature>
<dbReference type="EMBL" id="JBHSIU010000041">
    <property type="protein sequence ID" value="MFC5001913.1"/>
    <property type="molecule type" value="Genomic_DNA"/>
</dbReference>
<protein>
    <recommendedName>
        <fullName evidence="4">Magnesium chelatase</fullName>
    </recommendedName>
</protein>
<feature type="region of interest" description="Disordered" evidence="1">
    <location>
        <begin position="243"/>
        <end position="324"/>
    </location>
</feature>
<keyword evidence="3" id="KW-1185">Reference proteome</keyword>
<gene>
    <name evidence="2" type="ORF">ACFPIJ_29260</name>
</gene>